<accession>A0ABZ3C611</accession>
<organism evidence="2 3">
    <name type="scientific">Propioniciclava soli</name>
    <dbReference type="NCBI Taxonomy" id="2775081"/>
    <lineage>
        <taxon>Bacteria</taxon>
        <taxon>Bacillati</taxon>
        <taxon>Actinomycetota</taxon>
        <taxon>Actinomycetes</taxon>
        <taxon>Propionibacteriales</taxon>
        <taxon>Propionibacteriaceae</taxon>
        <taxon>Propioniciclava</taxon>
    </lineage>
</organism>
<proteinExistence type="predicted"/>
<dbReference type="InterPro" id="IPR014756">
    <property type="entry name" value="Ig_E-set"/>
</dbReference>
<evidence type="ECO:0008006" key="4">
    <source>
        <dbReference type="Google" id="ProtNLM"/>
    </source>
</evidence>
<feature type="region of interest" description="Disordered" evidence="1">
    <location>
        <begin position="213"/>
        <end position="258"/>
    </location>
</feature>
<gene>
    <name evidence="2" type="ORF">PCC79_14015</name>
</gene>
<sequence length="258" mass="27860">MLQRSPVTAGRRTLTFRLPGDHGRISVCGTFNDWTPGVLVMEHAADGWLEASVTVAAAEPVVFRYRSDRDWWFDELDADAITGEGSVVEPEADAAALADEEMPGAAEEAVPDEEHGVPEGPAGVVAEGERPETPADVAVRKEAKLRKKRAKMAQQAEERRREIEKKRIAAEKRAKKKAEEAEAHAIKVAREAEKAKEAARKAVAKAAKKAQEARMAHRLQAERRARASQEAAAAAAEVQALRTPASAASDADEPAHPG</sequence>
<reference evidence="2 3" key="1">
    <citation type="journal article" date="2023" name="Environ Microbiome">
        <title>A coral-associated actinobacterium mitigates coral bleaching under heat stress.</title>
        <authorList>
            <person name="Li J."/>
            <person name="Zou Y."/>
            <person name="Li Q."/>
            <person name="Zhang J."/>
            <person name="Bourne D.G."/>
            <person name="Lyu Y."/>
            <person name="Liu C."/>
            <person name="Zhang S."/>
        </authorList>
    </citation>
    <scope>NUCLEOTIDE SEQUENCE [LARGE SCALE GENOMIC DNA]</scope>
    <source>
        <strain evidence="2 3">SCSIO 13291</strain>
    </source>
</reference>
<keyword evidence="3" id="KW-1185">Reference proteome</keyword>
<evidence type="ECO:0000313" key="2">
    <source>
        <dbReference type="EMBL" id="WZW97995.1"/>
    </source>
</evidence>
<protein>
    <recommendedName>
        <fullName evidence="4">AMP-activated protein kinase glycogen-binding domain-containing protein</fullName>
    </recommendedName>
</protein>
<feature type="compositionally biased region" description="Basic and acidic residues" evidence="1">
    <location>
        <begin position="213"/>
        <end position="227"/>
    </location>
</feature>
<dbReference type="InterPro" id="IPR013783">
    <property type="entry name" value="Ig-like_fold"/>
</dbReference>
<dbReference type="EMBL" id="CP115965">
    <property type="protein sequence ID" value="WZW97995.1"/>
    <property type="molecule type" value="Genomic_DNA"/>
</dbReference>
<evidence type="ECO:0000256" key="1">
    <source>
        <dbReference type="SAM" id="MobiDB-lite"/>
    </source>
</evidence>
<feature type="compositionally biased region" description="Low complexity" evidence="1">
    <location>
        <begin position="228"/>
        <end position="249"/>
    </location>
</feature>
<dbReference type="Proteomes" id="UP001434337">
    <property type="component" value="Chromosome"/>
</dbReference>
<dbReference type="Gene3D" id="2.60.40.10">
    <property type="entry name" value="Immunoglobulins"/>
    <property type="match status" value="1"/>
</dbReference>
<name>A0ABZ3C611_9ACTN</name>
<evidence type="ECO:0000313" key="3">
    <source>
        <dbReference type="Proteomes" id="UP001434337"/>
    </source>
</evidence>
<dbReference type="SUPFAM" id="SSF81296">
    <property type="entry name" value="E set domains"/>
    <property type="match status" value="1"/>
</dbReference>
<dbReference type="RefSeq" id="WP_232550117.1">
    <property type="nucleotide sequence ID" value="NZ_CP115965.1"/>
</dbReference>